<dbReference type="Pfam" id="PF20010">
    <property type="entry name" value="Collagen_trimer"/>
    <property type="match status" value="1"/>
</dbReference>
<feature type="compositionally biased region" description="Low complexity" evidence="2">
    <location>
        <begin position="262"/>
        <end position="271"/>
    </location>
</feature>
<dbReference type="GO" id="GO:0005581">
    <property type="term" value="C:collagen trimer"/>
    <property type="evidence" value="ECO:0007669"/>
    <property type="project" value="UniProtKB-KW"/>
</dbReference>
<gene>
    <name evidence="5" type="ORF">Fcan01_14008</name>
</gene>
<feature type="compositionally biased region" description="Pro residues" evidence="2">
    <location>
        <begin position="102"/>
        <end position="113"/>
    </location>
</feature>
<evidence type="ECO:0000313" key="6">
    <source>
        <dbReference type="Proteomes" id="UP000198287"/>
    </source>
</evidence>
<feature type="compositionally biased region" description="Polar residues" evidence="2">
    <location>
        <begin position="152"/>
        <end position="170"/>
    </location>
</feature>
<dbReference type="InterPro" id="IPR045463">
    <property type="entry name" value="XV/XVIII_trimerization_dom"/>
</dbReference>
<feature type="domain" description="Collagen type XV/XVIII trimerization" evidence="4">
    <location>
        <begin position="578"/>
        <end position="624"/>
    </location>
</feature>
<evidence type="ECO:0000259" key="4">
    <source>
        <dbReference type="Pfam" id="PF20010"/>
    </source>
</evidence>
<feature type="compositionally biased region" description="Basic residues" evidence="2">
    <location>
        <begin position="877"/>
        <end position="889"/>
    </location>
</feature>
<organism evidence="5 6">
    <name type="scientific">Folsomia candida</name>
    <name type="common">Springtail</name>
    <dbReference type="NCBI Taxonomy" id="158441"/>
    <lineage>
        <taxon>Eukaryota</taxon>
        <taxon>Metazoa</taxon>
        <taxon>Ecdysozoa</taxon>
        <taxon>Arthropoda</taxon>
        <taxon>Hexapoda</taxon>
        <taxon>Collembola</taxon>
        <taxon>Entomobryomorpha</taxon>
        <taxon>Isotomoidea</taxon>
        <taxon>Isotomidae</taxon>
        <taxon>Proisotominae</taxon>
        <taxon>Folsomia</taxon>
    </lineage>
</organism>
<feature type="domain" description="Collagenase NC10/endostatin" evidence="3">
    <location>
        <begin position="661"/>
        <end position="827"/>
    </location>
</feature>
<evidence type="ECO:0000259" key="3">
    <source>
        <dbReference type="Pfam" id="PF06482"/>
    </source>
</evidence>
<evidence type="ECO:0000256" key="1">
    <source>
        <dbReference type="ARBA" id="ARBA00023119"/>
    </source>
</evidence>
<dbReference type="Gene3D" id="3.10.100.10">
    <property type="entry name" value="Mannose-Binding Protein A, subunit A"/>
    <property type="match status" value="1"/>
</dbReference>
<dbReference type="Pfam" id="PF06482">
    <property type="entry name" value="Endostatin"/>
    <property type="match status" value="1"/>
</dbReference>
<feature type="compositionally biased region" description="Pro residues" evidence="2">
    <location>
        <begin position="507"/>
        <end position="517"/>
    </location>
</feature>
<evidence type="ECO:0000313" key="5">
    <source>
        <dbReference type="EMBL" id="OXA50747.1"/>
    </source>
</evidence>
<dbReference type="OMA" id="YSHERPY"/>
<keyword evidence="1 5" id="KW-0176">Collagen</keyword>
<dbReference type="PANTHER" id="PTHR24023">
    <property type="entry name" value="COLLAGEN ALPHA"/>
    <property type="match status" value="1"/>
</dbReference>
<evidence type="ECO:0000256" key="2">
    <source>
        <dbReference type="SAM" id="MobiDB-lite"/>
    </source>
</evidence>
<keyword evidence="6" id="KW-1185">Reference proteome</keyword>
<dbReference type="Proteomes" id="UP000198287">
    <property type="component" value="Unassembled WGS sequence"/>
</dbReference>
<dbReference type="InterPro" id="IPR016187">
    <property type="entry name" value="CTDL_fold"/>
</dbReference>
<comment type="caution">
    <text evidence="5">The sequence shown here is derived from an EMBL/GenBank/DDBJ whole genome shotgun (WGS) entry which is preliminary data.</text>
</comment>
<feature type="compositionally biased region" description="Basic and acidic residues" evidence="2">
    <location>
        <begin position="318"/>
        <end position="330"/>
    </location>
</feature>
<dbReference type="EMBL" id="LNIX01000008">
    <property type="protein sequence ID" value="OXA50747.1"/>
    <property type="molecule type" value="Genomic_DNA"/>
</dbReference>
<dbReference type="PANTHER" id="PTHR24023:SF1082">
    <property type="entry name" value="COLLAGEN TRIPLE HELIX REPEAT"/>
    <property type="match status" value="1"/>
</dbReference>
<sequence length="901" mass="95572">MPKIKMTTIHLVHLVTNKFFHCIVAFLFFKGAIQELKLYGMPGVAEVQCDDSLSSFGSTEGSAGGVDFDGVESEGFYDYPSYDDDYGDFGEDGHLGSGDDSIPPPPPRPPPSPHDTNGTDHFNLTGLFGSSDAKESGGSKSGVRAFSPDPNKPNNNVPRLVGSNNNNPKTKSFWGTEIKSPSFYENEPFDTGGVGGVCLCNYTEIVSKLPETLRGLPGPIGEMGIQGEAGPMGVKGERGLKGDRGDIGMTGPEGVQGQKGEPGLVGPQGLVGPPGPPGMQASPSFLGSDDTLGGPSLMSRSIMGPKGEVGESGPSGAKGERGYMGEKGERGLTGPSGERGLAGPPGVDGYPGRDGAKGSQGGKGERGERGLPGPATPISSDMTGILTNTVVEPVKGEPGPQGDRGLPGLKGDKGDIGPAGPPGPGAAFDYEGDLKVGDKGDIGRRGKRGRPGLPGPRGPSGEIGIPGWPGRPGLAIQGPKGDKGEPAVLPDNFFKYEVSGTAGKPGPQGPPGPPGPPGKVEYIERTPQYVPVPGPQGPPGLSIVGEKGEPGPPGPPGDSSSARFSGSESSSKVVPGAVVVLTRESMLKMSQLSPVGTITFVKDEETLFVRVSEGWKPLLMGALVRAEPIMAHVDLTTESPPVARPPFEVSSLINRIEGPSLRIAALNDPWSGDMHGVRGADYACYRQARNANLQGTFRAFLSSWVQNLDSIVKFSDRNLPVVNTKGDLLFNSWGEIFQNGGKIQTRPPKLFSFGGKNVMQDFHWPQKMVWHGADPSGVRARQSYCEAWHSDSSSNVGLASDILKHELLMGQEKIGCNNKLIVLCIEIASQHHYRRRRRDLDQNNDVDDEPLKNIQRHDDDLTYEQYTHFLEQYDQHHPHHHPQHHHQHNHSTQSPNPLTVV</sequence>
<protein>
    <submittedName>
        <fullName evidence="5">Collagen alpha-1(XVIII) chain</fullName>
    </submittedName>
</protein>
<dbReference type="SUPFAM" id="SSF56436">
    <property type="entry name" value="C-type lectin-like"/>
    <property type="match status" value="1"/>
</dbReference>
<dbReference type="Pfam" id="PF01391">
    <property type="entry name" value="Collagen"/>
    <property type="match status" value="2"/>
</dbReference>
<dbReference type="InterPro" id="IPR016186">
    <property type="entry name" value="C-type_lectin-like/link_sf"/>
</dbReference>
<proteinExistence type="predicted"/>
<feature type="region of interest" description="Disordered" evidence="2">
    <location>
        <begin position="243"/>
        <end position="569"/>
    </location>
</feature>
<feature type="region of interest" description="Disordered" evidence="2">
    <location>
        <begin position="839"/>
        <end position="858"/>
    </location>
</feature>
<name>A0A226E197_FOLCA</name>
<dbReference type="GO" id="GO:0031012">
    <property type="term" value="C:extracellular matrix"/>
    <property type="evidence" value="ECO:0007669"/>
    <property type="project" value="TreeGrafter"/>
</dbReference>
<feature type="region of interest" description="Disordered" evidence="2">
    <location>
        <begin position="876"/>
        <end position="901"/>
    </location>
</feature>
<dbReference type="OrthoDB" id="5983381at2759"/>
<dbReference type="InterPro" id="IPR050149">
    <property type="entry name" value="Collagen_superfamily"/>
</dbReference>
<dbReference type="InterPro" id="IPR010515">
    <property type="entry name" value="Collagenase_NC10/endostatin"/>
</dbReference>
<feature type="compositionally biased region" description="Polar residues" evidence="2">
    <location>
        <begin position="377"/>
        <end position="390"/>
    </location>
</feature>
<dbReference type="AlphaFoldDB" id="A0A226E197"/>
<feature type="compositionally biased region" description="Polar residues" evidence="2">
    <location>
        <begin position="890"/>
        <end position="901"/>
    </location>
</feature>
<feature type="compositionally biased region" description="Low complexity" evidence="2">
    <location>
        <begin position="557"/>
        <end position="569"/>
    </location>
</feature>
<accession>A0A226E197</accession>
<dbReference type="Gene3D" id="3.40.1620.70">
    <property type="match status" value="1"/>
</dbReference>
<feature type="compositionally biased region" description="Basic and acidic residues" evidence="2">
    <location>
        <begin position="432"/>
        <end position="444"/>
    </location>
</feature>
<dbReference type="InterPro" id="IPR008160">
    <property type="entry name" value="Collagen"/>
</dbReference>
<reference evidence="5 6" key="1">
    <citation type="submission" date="2015-12" db="EMBL/GenBank/DDBJ databases">
        <title>The genome of Folsomia candida.</title>
        <authorList>
            <person name="Faddeeva A."/>
            <person name="Derks M.F."/>
            <person name="Anvar Y."/>
            <person name="Smit S."/>
            <person name="Van Straalen N."/>
            <person name="Roelofs D."/>
        </authorList>
    </citation>
    <scope>NUCLEOTIDE SEQUENCE [LARGE SCALE GENOMIC DNA]</scope>
    <source>
        <strain evidence="5 6">VU population</strain>
        <tissue evidence="5">Whole body</tissue>
    </source>
</reference>
<feature type="region of interest" description="Disordered" evidence="2">
    <location>
        <begin position="88"/>
        <end position="173"/>
    </location>
</feature>
<feature type="compositionally biased region" description="Basic and acidic residues" evidence="2">
    <location>
        <begin position="849"/>
        <end position="858"/>
    </location>
</feature>
<dbReference type="GO" id="GO:0005615">
    <property type="term" value="C:extracellular space"/>
    <property type="evidence" value="ECO:0007669"/>
    <property type="project" value="TreeGrafter"/>
</dbReference>